<evidence type="ECO:0000313" key="1">
    <source>
        <dbReference type="EMBL" id="OZG05972.1"/>
    </source>
</evidence>
<keyword evidence="2" id="KW-1185">Reference proteome</keyword>
<dbReference type="KEGG" id="crq:GCK72_025132"/>
<dbReference type="EMBL" id="NMWX01000001">
    <property type="protein sequence ID" value="OZG05972.1"/>
    <property type="molecule type" value="Genomic_DNA"/>
</dbReference>
<dbReference type="PANTHER" id="PTHR38633:SF3">
    <property type="entry name" value="DUF4362 DOMAIN-CONTAINING PROTEIN"/>
    <property type="match status" value="1"/>
</dbReference>
<feature type="non-terminal residue" evidence="1">
    <location>
        <position position="1"/>
    </location>
</feature>
<dbReference type="CTD" id="9801620"/>
<dbReference type="STRING" id="31234.E3MZF1"/>
<comment type="caution">
    <text evidence="1">The sequence shown here is derived from an EMBL/GenBank/DDBJ whole genome shotgun (WGS) entry which is preliminary data.</text>
</comment>
<name>A0A261B6M0_CAERE</name>
<dbReference type="HOGENOM" id="CLU_1300680_0_0_1"/>
<reference evidence="1" key="1">
    <citation type="submission" date="2017-08" db="EMBL/GenBank/DDBJ databases">
        <authorList>
            <person name="de Groot N.N."/>
        </authorList>
    </citation>
    <scope>NUCLEOTIDE SEQUENCE [LARGE SCALE GENOMIC DNA]</scope>
    <source>
        <strain evidence="1">PX439</strain>
    </source>
</reference>
<sequence>MLIFLSSALLCIVAASSSYDDSDEYQPSRYYKEEGSPSVEDGYYGSDKPQNQYETNGNNGGYGVPEYGKCQMIKQLKVPGYRTARAKFQNLEKDGNTYVVISCPNTGKSYALVAKKEGADTFFTFGPGVVLQDTVLLSSGYNLDFSARCNEKNTFARAFNGRKVSIRRVACVELAQPNTINGY</sequence>
<protein>
    <submittedName>
        <fullName evidence="1">Uncharacterized protein</fullName>
    </submittedName>
</protein>
<accession>A0A261B6M0</accession>
<dbReference type="OMA" id="SARCHES"/>
<evidence type="ECO:0000313" key="2">
    <source>
        <dbReference type="Proteomes" id="UP000216624"/>
    </source>
</evidence>
<dbReference type="PANTHER" id="PTHR38633">
    <property type="entry name" value="PROTEIN CBG15573-RELATED"/>
    <property type="match status" value="1"/>
</dbReference>
<gene>
    <name evidence="1" type="ORF">FL82_01846</name>
</gene>
<dbReference type="Proteomes" id="UP000216624">
    <property type="component" value="Unassembled WGS sequence"/>
</dbReference>
<proteinExistence type="predicted"/>
<organism evidence="1 2">
    <name type="scientific">Caenorhabditis remanei</name>
    <name type="common">Caenorhabditis vulgaris</name>
    <dbReference type="NCBI Taxonomy" id="31234"/>
    <lineage>
        <taxon>Eukaryota</taxon>
        <taxon>Metazoa</taxon>
        <taxon>Ecdysozoa</taxon>
        <taxon>Nematoda</taxon>
        <taxon>Chromadorea</taxon>
        <taxon>Rhabditida</taxon>
        <taxon>Rhabditina</taxon>
        <taxon>Rhabditomorpha</taxon>
        <taxon>Rhabditoidea</taxon>
        <taxon>Rhabditidae</taxon>
        <taxon>Peloderinae</taxon>
        <taxon>Caenorhabditis</taxon>
    </lineage>
</organism>
<dbReference type="OrthoDB" id="5867637at2759"/>
<dbReference type="eggNOG" id="ENOG502TI90">
    <property type="taxonomic scope" value="Eukaryota"/>
</dbReference>